<organism evidence="3 4">
    <name type="scientific">Batrachochytrium salamandrivorans</name>
    <dbReference type="NCBI Taxonomy" id="1357716"/>
    <lineage>
        <taxon>Eukaryota</taxon>
        <taxon>Fungi</taxon>
        <taxon>Fungi incertae sedis</taxon>
        <taxon>Chytridiomycota</taxon>
        <taxon>Chytridiomycota incertae sedis</taxon>
        <taxon>Chytridiomycetes</taxon>
        <taxon>Rhizophydiales</taxon>
        <taxon>Rhizophydiales incertae sedis</taxon>
        <taxon>Batrachochytrium</taxon>
    </lineage>
</organism>
<feature type="compositionally biased region" description="Polar residues" evidence="1">
    <location>
        <begin position="379"/>
        <end position="398"/>
    </location>
</feature>
<feature type="compositionally biased region" description="Low complexity" evidence="1">
    <location>
        <begin position="343"/>
        <end position="352"/>
    </location>
</feature>
<dbReference type="Proteomes" id="UP001648503">
    <property type="component" value="Unassembled WGS sequence"/>
</dbReference>
<feature type="signal peptide" evidence="2">
    <location>
        <begin position="1"/>
        <end position="18"/>
    </location>
</feature>
<accession>A0ABQ8EZ02</accession>
<name>A0ABQ8EZ02_9FUNG</name>
<evidence type="ECO:0000313" key="3">
    <source>
        <dbReference type="EMBL" id="KAH6589137.1"/>
    </source>
</evidence>
<feature type="region of interest" description="Disordered" evidence="1">
    <location>
        <begin position="339"/>
        <end position="407"/>
    </location>
</feature>
<sequence length="407" mass="45355">MRFSTGIILSILSANVFAIEHLNGAHSGSLLARRAVVADSDSPSLQKRTNGKEPEEQDKPKVSVPNPDSDQEENAYTKDLYKDDSDSNFNSIDGAEGGPTDFSVYDLNQDDEGNGARKDVYTGLVSNQHRLSFVDAPRNSFSRVFNRIRKGLFPVNMELESSASKRRLRTVAERVHLQLGGEKGCKLGNEVYVMLFYALEISKNCKKLYKDPVKSPFILELSFPISDESKETYNALRDDVLERIKKHISVIETAIKSIDRDPENVVSELEKIVEKTNAFYRFISSTKPRYSSFLTKLGISDGRHLEGLETHIKAIKTYESTLSEDFGYIKEMVEAHIKLQKQRSTSKSSTSGRKSKGRSEIENKPSEDRESGSAPSEDLASSSTQSEDGASGSAQPNNAGKYYIAFF</sequence>
<reference evidence="3 4" key="1">
    <citation type="submission" date="2021-02" db="EMBL/GenBank/DDBJ databases">
        <title>Variation within the Batrachochytrium salamandrivorans European outbreak.</title>
        <authorList>
            <person name="Kelly M."/>
            <person name="Pasmans F."/>
            <person name="Shea T.P."/>
            <person name="Munoz J.F."/>
            <person name="Carranza S."/>
            <person name="Cuomo C.A."/>
            <person name="Martel A."/>
        </authorList>
    </citation>
    <scope>NUCLEOTIDE SEQUENCE [LARGE SCALE GENOMIC DNA]</scope>
    <source>
        <strain evidence="3 4">AMFP18/2</strain>
    </source>
</reference>
<evidence type="ECO:0000256" key="2">
    <source>
        <dbReference type="SAM" id="SignalP"/>
    </source>
</evidence>
<gene>
    <name evidence="3" type="ORF">BASA50_010236</name>
</gene>
<keyword evidence="4" id="KW-1185">Reference proteome</keyword>
<feature type="region of interest" description="Disordered" evidence="1">
    <location>
        <begin position="39"/>
        <end position="109"/>
    </location>
</feature>
<feature type="compositionally biased region" description="Basic and acidic residues" evidence="1">
    <location>
        <begin position="75"/>
        <end position="85"/>
    </location>
</feature>
<evidence type="ECO:0000313" key="4">
    <source>
        <dbReference type="Proteomes" id="UP001648503"/>
    </source>
</evidence>
<feature type="compositionally biased region" description="Basic and acidic residues" evidence="1">
    <location>
        <begin position="50"/>
        <end position="61"/>
    </location>
</feature>
<keyword evidence="2" id="KW-0732">Signal</keyword>
<evidence type="ECO:0000256" key="1">
    <source>
        <dbReference type="SAM" id="MobiDB-lite"/>
    </source>
</evidence>
<protein>
    <submittedName>
        <fullName evidence="3">Uncharacterized protein</fullName>
    </submittedName>
</protein>
<feature type="compositionally biased region" description="Basic and acidic residues" evidence="1">
    <location>
        <begin position="357"/>
        <end position="371"/>
    </location>
</feature>
<proteinExistence type="predicted"/>
<feature type="chain" id="PRO_5046188209" evidence="2">
    <location>
        <begin position="19"/>
        <end position="407"/>
    </location>
</feature>
<comment type="caution">
    <text evidence="3">The sequence shown here is derived from an EMBL/GenBank/DDBJ whole genome shotgun (WGS) entry which is preliminary data.</text>
</comment>
<dbReference type="EMBL" id="JAFCIX010000474">
    <property type="protein sequence ID" value="KAH6589137.1"/>
    <property type="molecule type" value="Genomic_DNA"/>
</dbReference>